<dbReference type="GO" id="GO:0140053">
    <property type="term" value="P:mitochondrial gene expression"/>
    <property type="evidence" value="ECO:0007669"/>
    <property type="project" value="UniProtKB-UniRule"/>
</dbReference>
<organism evidence="10 11">
    <name type="scientific">Thelonectria olida</name>
    <dbReference type="NCBI Taxonomy" id="1576542"/>
    <lineage>
        <taxon>Eukaryota</taxon>
        <taxon>Fungi</taxon>
        <taxon>Dikarya</taxon>
        <taxon>Ascomycota</taxon>
        <taxon>Pezizomycotina</taxon>
        <taxon>Sordariomycetes</taxon>
        <taxon>Hypocreomycetidae</taxon>
        <taxon>Hypocreales</taxon>
        <taxon>Nectriaceae</taxon>
        <taxon>Thelonectria</taxon>
    </lineage>
</organism>
<feature type="region of interest" description="Disordered" evidence="9">
    <location>
        <begin position="324"/>
        <end position="358"/>
    </location>
</feature>
<evidence type="ECO:0000256" key="2">
    <source>
        <dbReference type="ARBA" id="ARBA00004443"/>
    </source>
</evidence>
<dbReference type="InterPro" id="IPR043519">
    <property type="entry name" value="NT_sf"/>
</dbReference>
<dbReference type="PANTHER" id="PTHR28087">
    <property type="entry name" value="ATPASE SYNTHESIS PROTEIN 25, MITOCHONDRIAL"/>
    <property type="match status" value="1"/>
</dbReference>
<protein>
    <recommendedName>
        <fullName evidence="8">ATPase synthesis protein 25</fullName>
    </recommendedName>
</protein>
<evidence type="ECO:0000256" key="8">
    <source>
        <dbReference type="RuleBase" id="RU367062"/>
    </source>
</evidence>
<evidence type="ECO:0000256" key="4">
    <source>
        <dbReference type="ARBA" id="ARBA00022792"/>
    </source>
</evidence>
<dbReference type="GO" id="GO:0048255">
    <property type="term" value="P:mRNA stabilization"/>
    <property type="evidence" value="ECO:0007669"/>
    <property type="project" value="TreeGrafter"/>
</dbReference>
<evidence type="ECO:0000313" key="11">
    <source>
        <dbReference type="Proteomes" id="UP000777438"/>
    </source>
</evidence>
<evidence type="ECO:0000256" key="6">
    <source>
        <dbReference type="ARBA" id="ARBA00023128"/>
    </source>
</evidence>
<dbReference type="Proteomes" id="UP000777438">
    <property type="component" value="Unassembled WGS sequence"/>
</dbReference>
<comment type="function">
    <text evidence="8">Mitochondrial mRNA stabilization factor.</text>
</comment>
<dbReference type="OrthoDB" id="107372at2759"/>
<evidence type="ECO:0000256" key="9">
    <source>
        <dbReference type="SAM" id="MobiDB-lite"/>
    </source>
</evidence>
<dbReference type="InterPro" id="IPR040152">
    <property type="entry name" value="Atp25"/>
</dbReference>
<name>A0A9P8WB24_9HYPO</name>
<evidence type="ECO:0000256" key="1">
    <source>
        <dbReference type="ARBA" id="ARBA00003470"/>
    </source>
</evidence>
<keyword evidence="6 8" id="KW-0496">Mitochondrion</keyword>
<evidence type="ECO:0000256" key="7">
    <source>
        <dbReference type="ARBA" id="ARBA00023136"/>
    </source>
</evidence>
<proteinExistence type="inferred from homology"/>
<feature type="compositionally biased region" description="Polar residues" evidence="9">
    <location>
        <begin position="331"/>
        <end position="343"/>
    </location>
</feature>
<evidence type="ECO:0000256" key="3">
    <source>
        <dbReference type="ARBA" id="ARBA00010787"/>
    </source>
</evidence>
<evidence type="ECO:0000313" key="10">
    <source>
        <dbReference type="EMBL" id="KAH6894550.1"/>
    </source>
</evidence>
<comment type="function">
    <text evidence="1">Probable mitochondrial mRNA stabilization factor.</text>
</comment>
<evidence type="ECO:0000256" key="5">
    <source>
        <dbReference type="ARBA" id="ARBA00022946"/>
    </source>
</evidence>
<feature type="compositionally biased region" description="Basic and acidic residues" evidence="9">
    <location>
        <begin position="55"/>
        <end position="65"/>
    </location>
</feature>
<dbReference type="GO" id="GO:0005743">
    <property type="term" value="C:mitochondrial inner membrane"/>
    <property type="evidence" value="ECO:0007669"/>
    <property type="project" value="UniProtKB-SubCell"/>
</dbReference>
<keyword evidence="5 8" id="KW-0809">Transit peptide</keyword>
<comment type="caution">
    <text evidence="10">The sequence shown here is derived from an EMBL/GenBank/DDBJ whole genome shotgun (WGS) entry which is preliminary data.</text>
</comment>
<keyword evidence="7 8" id="KW-0472">Membrane</keyword>
<feature type="region of interest" description="Disordered" evidence="9">
    <location>
        <begin position="54"/>
        <end position="86"/>
    </location>
</feature>
<keyword evidence="4 8" id="KW-0999">Mitochondrion inner membrane</keyword>
<dbReference type="Gene3D" id="3.30.460.10">
    <property type="entry name" value="Beta Polymerase, domain 2"/>
    <property type="match status" value="1"/>
</dbReference>
<accession>A0A9P8WB24</accession>
<comment type="similarity">
    <text evidence="3 8">Belongs to the ATP25 family.</text>
</comment>
<gene>
    <name evidence="10" type="ORF">B0T10DRAFT_480715</name>
</gene>
<comment type="subcellular location">
    <subcellularLocation>
        <location evidence="2 8">Mitochondrion inner membrane</location>
        <topology evidence="2 8">Peripheral membrane protein</topology>
        <orientation evidence="2 8">Matrix side</orientation>
    </subcellularLocation>
</comment>
<reference evidence="10 11" key="1">
    <citation type="journal article" date="2021" name="Nat. Commun.">
        <title>Genetic determinants of endophytism in the Arabidopsis root mycobiome.</title>
        <authorList>
            <person name="Mesny F."/>
            <person name="Miyauchi S."/>
            <person name="Thiergart T."/>
            <person name="Pickel B."/>
            <person name="Atanasova L."/>
            <person name="Karlsson M."/>
            <person name="Huettel B."/>
            <person name="Barry K.W."/>
            <person name="Haridas S."/>
            <person name="Chen C."/>
            <person name="Bauer D."/>
            <person name="Andreopoulos W."/>
            <person name="Pangilinan J."/>
            <person name="LaButti K."/>
            <person name="Riley R."/>
            <person name="Lipzen A."/>
            <person name="Clum A."/>
            <person name="Drula E."/>
            <person name="Henrissat B."/>
            <person name="Kohler A."/>
            <person name="Grigoriev I.V."/>
            <person name="Martin F.M."/>
            <person name="Hacquard S."/>
        </authorList>
    </citation>
    <scope>NUCLEOTIDE SEQUENCE [LARGE SCALE GENOMIC DNA]</scope>
    <source>
        <strain evidence="10 11">MPI-CAGE-CH-0241</strain>
    </source>
</reference>
<dbReference type="PANTHER" id="PTHR28087:SF1">
    <property type="entry name" value="ATPASE SYNTHESIS PROTEIN 25, MITOCHONDRIAL"/>
    <property type="match status" value="1"/>
</dbReference>
<dbReference type="AlphaFoldDB" id="A0A9P8WB24"/>
<dbReference type="EMBL" id="JAGPYM010000005">
    <property type="protein sequence ID" value="KAH6894550.1"/>
    <property type="molecule type" value="Genomic_DNA"/>
</dbReference>
<sequence>MLARPVTAALACRQCQSAILRAVVTRPISTSFRALPQRQTRPLPILTQRFFSQERVAEPTEKKAPDTLSASEEVIESTSSSQPEDVPWFLEVEPPTHAPSQHAVELPKIPEDAPAVLEPMMKYVFEDMGLDDISLLDLRDIDPPAALGPNLIMLFGTARSERHLHISSGRFVRWLKRNHKINARADGLIGPGELRTKLRRLRKKAKLMGTNTAIIPGGDNGISTGWVCVNFSSDGHKSGEVESFDESGRFSGFGAPLTGTTIVIQCMTEARRHELDLEALWQAVLKKNLQDANKIKDGRLMDKEELAEAVAAKVQLPTSPSELQWQAMKGASQQKRSYSTSARRLSPSVAESPEEEEPEIKVPDLAQVRKLITDIQLLALPFAENMLNHLIRDIFQSPSASENTAAERLSLVDQVLKTAEERGMSIWNEEMYVTFTEATMRSPAYGPELERAQKNLDYLAAQNGWQFNADQIVRLMRAYAWQQDWTRFWDAFRMPSRFKVSRESQHYELAYLVMSETGSQDMCIEALRWVYPEMMSQDPPVYPVGKVYTALKACIAVADPAAESLLRDGIPESPYEDLLYDRRMINREFLKLLREVDAVHSQILAGRPVANWDTLRQPNILAT</sequence>
<keyword evidence="11" id="KW-1185">Reference proteome</keyword>